<protein>
    <submittedName>
        <fullName evidence="2">Helix-turn-helix domain-containing protein</fullName>
    </submittedName>
</protein>
<comment type="caution">
    <text evidence="2">The sequence shown here is derived from an EMBL/GenBank/DDBJ whole genome shotgun (WGS) entry which is preliminary data.</text>
</comment>
<dbReference type="Gene3D" id="1.10.260.40">
    <property type="entry name" value="lambda repressor-like DNA-binding domains"/>
    <property type="match status" value="1"/>
</dbReference>
<accession>A0AAW5KDX1</accession>
<evidence type="ECO:0000313" key="2">
    <source>
        <dbReference type="EMBL" id="MCQ4948440.1"/>
    </source>
</evidence>
<evidence type="ECO:0000259" key="1">
    <source>
        <dbReference type="PROSITE" id="PS50943"/>
    </source>
</evidence>
<reference evidence="2" key="1">
    <citation type="submission" date="2022-06" db="EMBL/GenBank/DDBJ databases">
        <title>Isolation of gut microbiota from human fecal samples.</title>
        <authorList>
            <person name="Pamer E.G."/>
            <person name="Barat B."/>
            <person name="Waligurski E."/>
            <person name="Medina S."/>
            <person name="Paddock L."/>
            <person name="Mostad J."/>
        </authorList>
    </citation>
    <scope>NUCLEOTIDE SEQUENCE</scope>
    <source>
        <strain evidence="2">DFI.7.96</strain>
    </source>
</reference>
<dbReference type="EMBL" id="JANGAB010000001">
    <property type="protein sequence ID" value="MCQ4948440.1"/>
    <property type="molecule type" value="Genomic_DNA"/>
</dbReference>
<dbReference type="RefSeq" id="WP_256135510.1">
    <property type="nucleotide sequence ID" value="NZ_JANGAB010000001.1"/>
</dbReference>
<organism evidence="2 3">
    <name type="scientific">Bittarella massiliensis</name>
    <name type="common">ex Durand et al. 2017</name>
    <dbReference type="NCBI Taxonomy" id="1720313"/>
    <lineage>
        <taxon>Bacteria</taxon>
        <taxon>Bacillati</taxon>
        <taxon>Bacillota</taxon>
        <taxon>Clostridia</taxon>
        <taxon>Eubacteriales</taxon>
        <taxon>Oscillospiraceae</taxon>
        <taxon>Bittarella (ex Durand et al. 2017)</taxon>
    </lineage>
</organism>
<evidence type="ECO:0000313" key="3">
    <source>
        <dbReference type="Proteomes" id="UP001205063"/>
    </source>
</evidence>
<dbReference type="SUPFAM" id="SSF47413">
    <property type="entry name" value="lambda repressor-like DNA-binding domains"/>
    <property type="match status" value="1"/>
</dbReference>
<dbReference type="Pfam" id="PF01381">
    <property type="entry name" value="HTH_3"/>
    <property type="match status" value="1"/>
</dbReference>
<dbReference type="SMART" id="SM00530">
    <property type="entry name" value="HTH_XRE"/>
    <property type="match status" value="1"/>
</dbReference>
<dbReference type="InterPro" id="IPR001387">
    <property type="entry name" value="Cro/C1-type_HTH"/>
</dbReference>
<dbReference type="AlphaFoldDB" id="A0AAW5KDX1"/>
<sequence length="84" mass="9527">MIIQNVSLSDNLKRLRKRANLSQEKLVGKMNLLGSRLDRSAYSKIELGERNIKVTDLVALQKIYCVRFDEFFAGIGPGEEGEIE</sequence>
<gene>
    <name evidence="2" type="ORF">NE646_01990</name>
</gene>
<proteinExistence type="predicted"/>
<feature type="domain" description="HTH cro/C1-type" evidence="1">
    <location>
        <begin position="12"/>
        <end position="71"/>
    </location>
</feature>
<name>A0AAW5KDX1_9FIRM</name>
<dbReference type="Proteomes" id="UP001205063">
    <property type="component" value="Unassembled WGS sequence"/>
</dbReference>
<dbReference type="InterPro" id="IPR010982">
    <property type="entry name" value="Lambda_DNA-bd_dom_sf"/>
</dbReference>
<dbReference type="PROSITE" id="PS50943">
    <property type="entry name" value="HTH_CROC1"/>
    <property type="match status" value="1"/>
</dbReference>
<dbReference type="GO" id="GO:0003677">
    <property type="term" value="F:DNA binding"/>
    <property type="evidence" value="ECO:0007669"/>
    <property type="project" value="InterPro"/>
</dbReference>
<dbReference type="CDD" id="cd00093">
    <property type="entry name" value="HTH_XRE"/>
    <property type="match status" value="1"/>
</dbReference>